<dbReference type="InterPro" id="IPR002213">
    <property type="entry name" value="UDP_glucos_trans"/>
</dbReference>
<gene>
    <name evidence="4" type="ORF">SAMN05192553_105267</name>
</gene>
<dbReference type="InterPro" id="IPR050271">
    <property type="entry name" value="UDP-glycosyltransferase"/>
</dbReference>
<dbReference type="AlphaFoldDB" id="A0A1H7AAK1"/>
<reference evidence="5" key="1">
    <citation type="submission" date="2016-10" db="EMBL/GenBank/DDBJ databases">
        <authorList>
            <person name="Varghese N."/>
            <person name="Submissions S."/>
        </authorList>
    </citation>
    <scope>NUCLEOTIDE SEQUENCE [LARGE SCALE GENOMIC DNA]</scope>
    <source>
        <strain evidence="5">IBRC-M 10761</strain>
    </source>
</reference>
<dbReference type="Pfam" id="PF04101">
    <property type="entry name" value="Glyco_tran_28_C"/>
    <property type="match status" value="1"/>
</dbReference>
<dbReference type="InterPro" id="IPR007235">
    <property type="entry name" value="Glyco_trans_28_C"/>
</dbReference>
<name>A0A1H7AAK1_9BACT</name>
<keyword evidence="5" id="KW-1185">Reference proteome</keyword>
<dbReference type="PANTHER" id="PTHR48043">
    <property type="entry name" value="EG:EG0003.4 PROTEIN-RELATED"/>
    <property type="match status" value="1"/>
</dbReference>
<dbReference type="STRING" id="1416801.SAMN05192553_105267"/>
<sequence length="445" mass="51623">MGTVLFAILDTASHLNASFKIAHALQSRGHQITYLAKPSSEKMIRVQGFDFQARPEEFQQEVLLRKVKYTEQVIGRMEDNFLKMNLFDEAISLINPGLVLLDTSLIYYTLHLLHRNIPIITVSTKVCQDKTEFIPPFQSGYVPLKRNLLTWLKVECIWAIHLLRKQWRNYRDNSSPVQISWFYLVKRYLRQTDPKIDIKINVKRSSHFGLKDIPELILSPRHFDFPRPIPKNQMYMGPIVDVYRKEDPNEIAQIGKILSDTDKTVYCAMGSYDIRHRLDRAKFFVKLINIFLLHKSWRLVLSLGKNLHPSGFTSVPDNVFLFQTVPQLHVIKQADLVICHGGMQTVTECILLETPMLVFPLNKKLDQPGNAARVVYHKIGLSGNLKRDKPKVIEEKIDMLFDKKDSFVDNIKHLKRQMLISGDFEKGMEFIESYMQCHASINEKA</sequence>
<evidence type="ECO:0000259" key="3">
    <source>
        <dbReference type="Pfam" id="PF04101"/>
    </source>
</evidence>
<accession>A0A1H7AAK1</accession>
<dbReference type="RefSeq" id="WP_092176772.1">
    <property type="nucleotide sequence ID" value="NZ_FNZH01000005.1"/>
</dbReference>
<dbReference type="SUPFAM" id="SSF53756">
    <property type="entry name" value="UDP-Glycosyltransferase/glycogen phosphorylase"/>
    <property type="match status" value="1"/>
</dbReference>
<dbReference type="PANTHER" id="PTHR48043:SF145">
    <property type="entry name" value="FI06409P-RELATED"/>
    <property type="match status" value="1"/>
</dbReference>
<evidence type="ECO:0000256" key="1">
    <source>
        <dbReference type="ARBA" id="ARBA00022676"/>
    </source>
</evidence>
<dbReference type="GO" id="GO:0008194">
    <property type="term" value="F:UDP-glycosyltransferase activity"/>
    <property type="evidence" value="ECO:0007669"/>
    <property type="project" value="InterPro"/>
</dbReference>
<dbReference type="OrthoDB" id="837607at2"/>
<dbReference type="EMBL" id="FNZH01000005">
    <property type="protein sequence ID" value="SEJ58900.1"/>
    <property type="molecule type" value="Genomic_DNA"/>
</dbReference>
<dbReference type="CDD" id="cd03784">
    <property type="entry name" value="GT1_Gtf-like"/>
    <property type="match status" value="1"/>
</dbReference>
<proteinExistence type="predicted"/>
<dbReference type="Gene3D" id="3.40.50.2000">
    <property type="entry name" value="Glycogen Phosphorylase B"/>
    <property type="match status" value="2"/>
</dbReference>
<dbReference type="Proteomes" id="UP000199403">
    <property type="component" value="Unassembled WGS sequence"/>
</dbReference>
<feature type="domain" description="Glycosyl transferase family 28 C-terminal" evidence="3">
    <location>
        <begin position="329"/>
        <end position="406"/>
    </location>
</feature>
<evidence type="ECO:0000256" key="2">
    <source>
        <dbReference type="ARBA" id="ARBA00022679"/>
    </source>
</evidence>
<organism evidence="4 5">
    <name type="scientific">Cyclobacterium xiamenense</name>
    <dbReference type="NCBI Taxonomy" id="1297121"/>
    <lineage>
        <taxon>Bacteria</taxon>
        <taxon>Pseudomonadati</taxon>
        <taxon>Bacteroidota</taxon>
        <taxon>Cytophagia</taxon>
        <taxon>Cytophagales</taxon>
        <taxon>Cyclobacteriaceae</taxon>
        <taxon>Cyclobacterium</taxon>
    </lineage>
</organism>
<keyword evidence="2 4" id="KW-0808">Transferase</keyword>
<protein>
    <submittedName>
        <fullName evidence="4">UDP:flavonoid glycosyltransferase YjiC, YdhE family</fullName>
    </submittedName>
</protein>
<evidence type="ECO:0000313" key="5">
    <source>
        <dbReference type="Proteomes" id="UP000199403"/>
    </source>
</evidence>
<keyword evidence="1" id="KW-0328">Glycosyltransferase</keyword>
<dbReference type="GO" id="GO:0016758">
    <property type="term" value="F:hexosyltransferase activity"/>
    <property type="evidence" value="ECO:0007669"/>
    <property type="project" value="InterPro"/>
</dbReference>
<evidence type="ECO:0000313" key="4">
    <source>
        <dbReference type="EMBL" id="SEJ58900.1"/>
    </source>
</evidence>